<protein>
    <submittedName>
        <fullName evidence="2">Uncharacterized protein</fullName>
    </submittedName>
</protein>
<feature type="transmembrane region" description="Helical" evidence="1">
    <location>
        <begin position="36"/>
        <end position="54"/>
    </location>
</feature>
<proteinExistence type="predicted"/>
<name>A0ABP8RLM3_9PSEU</name>
<organism evidence="2 3">
    <name type="scientific">Pseudonocardia xishanensis</name>
    <dbReference type="NCBI Taxonomy" id="630995"/>
    <lineage>
        <taxon>Bacteria</taxon>
        <taxon>Bacillati</taxon>
        <taxon>Actinomycetota</taxon>
        <taxon>Actinomycetes</taxon>
        <taxon>Pseudonocardiales</taxon>
        <taxon>Pseudonocardiaceae</taxon>
        <taxon>Pseudonocardia</taxon>
    </lineage>
</organism>
<feature type="transmembrane region" description="Helical" evidence="1">
    <location>
        <begin position="66"/>
        <end position="86"/>
    </location>
</feature>
<evidence type="ECO:0000256" key="1">
    <source>
        <dbReference type="SAM" id="Phobius"/>
    </source>
</evidence>
<gene>
    <name evidence="2" type="ORF">GCM10023175_17220</name>
</gene>
<keyword evidence="1" id="KW-0472">Membrane</keyword>
<feature type="transmembrane region" description="Helical" evidence="1">
    <location>
        <begin position="98"/>
        <end position="118"/>
    </location>
</feature>
<dbReference type="EMBL" id="BAABGT010000025">
    <property type="protein sequence ID" value="GAA4542213.1"/>
    <property type="molecule type" value="Genomic_DNA"/>
</dbReference>
<feature type="transmembrane region" description="Helical" evidence="1">
    <location>
        <begin position="125"/>
        <end position="151"/>
    </location>
</feature>
<feature type="transmembrane region" description="Helical" evidence="1">
    <location>
        <begin position="157"/>
        <end position="184"/>
    </location>
</feature>
<evidence type="ECO:0000313" key="3">
    <source>
        <dbReference type="Proteomes" id="UP001501598"/>
    </source>
</evidence>
<keyword evidence="1" id="KW-1133">Transmembrane helix</keyword>
<comment type="caution">
    <text evidence="2">The sequence shown here is derived from an EMBL/GenBank/DDBJ whole genome shotgun (WGS) entry which is preliminary data.</text>
</comment>
<keyword evidence="1" id="KW-0812">Transmembrane</keyword>
<accession>A0ABP8RLM3</accession>
<dbReference type="Proteomes" id="UP001501598">
    <property type="component" value="Unassembled WGS sequence"/>
</dbReference>
<keyword evidence="3" id="KW-1185">Reference proteome</keyword>
<sequence length="197" mass="20110">MRWSRWFALVTAGEFLGFVAPAAVGALSTSWPMAATAPALLAAGAVEGSALGWAQARAFALPGLPVARFVLATAAGAVAAYAPALVPMAREGRVPLPLLVVGGLVLLLTIGTAQWLVLRSVVPHCGWWVATTAGAWMAGLLAFTAVAPPLWQPGQPLWLRVAIGVLGGLVMAAVVAALTGLAAVRVSRRAAPRPVRG</sequence>
<dbReference type="RefSeq" id="WP_345414514.1">
    <property type="nucleotide sequence ID" value="NZ_BAABGT010000025.1"/>
</dbReference>
<reference evidence="3" key="1">
    <citation type="journal article" date="2019" name="Int. J. Syst. Evol. Microbiol.">
        <title>The Global Catalogue of Microorganisms (GCM) 10K type strain sequencing project: providing services to taxonomists for standard genome sequencing and annotation.</title>
        <authorList>
            <consortium name="The Broad Institute Genomics Platform"/>
            <consortium name="The Broad Institute Genome Sequencing Center for Infectious Disease"/>
            <person name="Wu L."/>
            <person name="Ma J."/>
        </authorList>
    </citation>
    <scope>NUCLEOTIDE SEQUENCE [LARGE SCALE GENOMIC DNA]</scope>
    <source>
        <strain evidence="3">JCM 17906</strain>
    </source>
</reference>
<evidence type="ECO:0000313" key="2">
    <source>
        <dbReference type="EMBL" id="GAA4542213.1"/>
    </source>
</evidence>